<dbReference type="WBParaSite" id="ES5_v2.g24041.t1">
    <property type="protein sequence ID" value="ES5_v2.g24041.t1"/>
    <property type="gene ID" value="ES5_v2.g24041"/>
</dbReference>
<evidence type="ECO:0000313" key="1">
    <source>
        <dbReference type="Proteomes" id="UP000887579"/>
    </source>
</evidence>
<dbReference type="Proteomes" id="UP000887579">
    <property type="component" value="Unplaced"/>
</dbReference>
<reference evidence="2" key="1">
    <citation type="submission" date="2022-11" db="UniProtKB">
        <authorList>
            <consortium name="WormBaseParasite"/>
        </authorList>
    </citation>
    <scope>IDENTIFICATION</scope>
</reference>
<accession>A0AC34G305</accession>
<proteinExistence type="predicted"/>
<organism evidence="1 2">
    <name type="scientific">Panagrolaimus sp. ES5</name>
    <dbReference type="NCBI Taxonomy" id="591445"/>
    <lineage>
        <taxon>Eukaryota</taxon>
        <taxon>Metazoa</taxon>
        <taxon>Ecdysozoa</taxon>
        <taxon>Nematoda</taxon>
        <taxon>Chromadorea</taxon>
        <taxon>Rhabditida</taxon>
        <taxon>Tylenchina</taxon>
        <taxon>Panagrolaimomorpha</taxon>
        <taxon>Panagrolaimoidea</taxon>
        <taxon>Panagrolaimidae</taxon>
        <taxon>Panagrolaimus</taxon>
    </lineage>
</organism>
<name>A0AC34G305_9BILA</name>
<protein>
    <submittedName>
        <fullName evidence="2">Uncharacterized protein</fullName>
    </submittedName>
</protein>
<evidence type="ECO:0000313" key="2">
    <source>
        <dbReference type="WBParaSite" id="ES5_v2.g24041.t1"/>
    </source>
</evidence>
<sequence>MVPPPLYYVPTGPITHAQNPAAVPRPSQTAAQPLMPAQPRAPVLNEQEAEKKKEKRIEINKKRRESRDKLAPIQKKPKAAEEKEISNLSERLNNLKFLNY</sequence>